<dbReference type="InterPro" id="IPR017853">
    <property type="entry name" value="GH"/>
</dbReference>
<comment type="caution">
    <text evidence="5">The sequence shown here is derived from an EMBL/GenBank/DDBJ whole genome shotgun (WGS) entry which is preliminary data.</text>
</comment>
<feature type="domain" description="GH26" evidence="4">
    <location>
        <begin position="202"/>
        <end position="263"/>
    </location>
</feature>
<sequence length="408" mass="46301">MGSPKRRRVKGVCGVIAGAGLLASCSVIPVGLPEFEPQSFMRGAAQPVGSTESKKREPATAPSPSTEPVPMVGAFLRSDERGVRAIDGLQRWLGGTDLRVGHTYLPGDLWSNIEGRPRFLAPWARWRNAERDRMFVLNVPMLERNEERLSDGEVRGLLRAGASGRFDSHYRTLAERLVRMDLQDTVVVLGWEMNGTTYSHRCRPEPQAWKRYWQRIVRTMRSVEGQKFKFDFTPSRGRDAIPWPECYPGDDVVDIIGMDTYDQPEGAPFETHVHEAYGLQAQVDFAAEHGKEISYPEWGLFRNGDNPEYMNRMIDWFERHKPLYQTITDYCPHGVWQCSHNPDSAETYRGAFFGRPENGQAPAPAPEPERPAEPAPSDRPTRKPLFDKCFRGNDICVRIDNNLPDWIG</sequence>
<keyword evidence="6" id="KW-1185">Reference proteome</keyword>
<feature type="region of interest" description="Disordered" evidence="3">
    <location>
        <begin position="44"/>
        <end position="71"/>
    </location>
</feature>
<keyword evidence="2" id="KW-0326">Glycosidase</keyword>
<dbReference type="Proteomes" id="UP000631535">
    <property type="component" value="Unassembled WGS sequence"/>
</dbReference>
<gene>
    <name evidence="5" type="ORF">GCM10012287_49200</name>
</gene>
<organism evidence="5 6">
    <name type="scientific">Streptomyces daqingensis</name>
    <dbReference type="NCBI Taxonomy" id="1472640"/>
    <lineage>
        <taxon>Bacteria</taxon>
        <taxon>Bacillati</taxon>
        <taxon>Actinomycetota</taxon>
        <taxon>Actinomycetes</taxon>
        <taxon>Kitasatosporales</taxon>
        <taxon>Streptomycetaceae</taxon>
        <taxon>Streptomyces</taxon>
    </lineage>
</organism>
<evidence type="ECO:0000256" key="1">
    <source>
        <dbReference type="ARBA" id="ARBA00022801"/>
    </source>
</evidence>
<evidence type="ECO:0000313" key="6">
    <source>
        <dbReference type="Proteomes" id="UP000631535"/>
    </source>
</evidence>
<name>A0ABQ2MP48_9ACTN</name>
<protein>
    <recommendedName>
        <fullName evidence="4">GH26 domain-containing protein</fullName>
    </recommendedName>
</protein>
<dbReference type="RefSeq" id="WP_189039384.1">
    <property type="nucleotide sequence ID" value="NZ_BMMP01000019.1"/>
</dbReference>
<evidence type="ECO:0000256" key="2">
    <source>
        <dbReference type="ARBA" id="ARBA00023295"/>
    </source>
</evidence>
<dbReference type="EMBL" id="BMMP01000019">
    <property type="protein sequence ID" value="GGO56188.1"/>
    <property type="molecule type" value="Genomic_DNA"/>
</dbReference>
<reference evidence="6" key="1">
    <citation type="journal article" date="2019" name="Int. J. Syst. Evol. Microbiol.">
        <title>The Global Catalogue of Microorganisms (GCM) 10K type strain sequencing project: providing services to taxonomists for standard genome sequencing and annotation.</title>
        <authorList>
            <consortium name="The Broad Institute Genomics Platform"/>
            <consortium name="The Broad Institute Genome Sequencing Center for Infectious Disease"/>
            <person name="Wu L."/>
            <person name="Ma J."/>
        </authorList>
    </citation>
    <scope>NUCLEOTIDE SEQUENCE [LARGE SCALE GENOMIC DNA]</scope>
    <source>
        <strain evidence="6">CGMCC 4.7178</strain>
    </source>
</reference>
<proteinExistence type="predicted"/>
<accession>A0ABQ2MP48</accession>
<feature type="region of interest" description="Disordered" evidence="3">
    <location>
        <begin position="349"/>
        <end position="386"/>
    </location>
</feature>
<evidence type="ECO:0000256" key="3">
    <source>
        <dbReference type="SAM" id="MobiDB-lite"/>
    </source>
</evidence>
<keyword evidence="1" id="KW-0378">Hydrolase</keyword>
<dbReference type="Pfam" id="PF02156">
    <property type="entry name" value="Glyco_hydro_26"/>
    <property type="match status" value="1"/>
</dbReference>
<dbReference type="InterPro" id="IPR022790">
    <property type="entry name" value="GH26_dom"/>
</dbReference>
<dbReference type="SUPFAM" id="SSF51445">
    <property type="entry name" value="(Trans)glycosidases"/>
    <property type="match status" value="1"/>
</dbReference>
<dbReference type="PROSITE" id="PS51257">
    <property type="entry name" value="PROKAR_LIPOPROTEIN"/>
    <property type="match status" value="1"/>
</dbReference>
<evidence type="ECO:0000259" key="4">
    <source>
        <dbReference type="Pfam" id="PF02156"/>
    </source>
</evidence>
<evidence type="ECO:0000313" key="5">
    <source>
        <dbReference type="EMBL" id="GGO56188.1"/>
    </source>
</evidence>
<dbReference type="Gene3D" id="3.20.20.80">
    <property type="entry name" value="Glycosidases"/>
    <property type="match status" value="1"/>
</dbReference>